<dbReference type="AlphaFoldDB" id="A0A921UAJ1"/>
<keyword evidence="2" id="KW-0645">Protease</keyword>
<reference evidence="3" key="1">
    <citation type="journal article" date="2019" name="BMC Genomics">
        <title>A new reference genome for Sorghum bicolor reveals high levels of sequence similarity between sweet and grain genotypes: implications for the genetics of sugar metabolism.</title>
        <authorList>
            <person name="Cooper E.A."/>
            <person name="Brenton Z.W."/>
            <person name="Flinn B.S."/>
            <person name="Jenkins J."/>
            <person name="Shu S."/>
            <person name="Flowers D."/>
            <person name="Luo F."/>
            <person name="Wang Y."/>
            <person name="Xia P."/>
            <person name="Barry K."/>
            <person name="Daum C."/>
            <person name="Lipzen A."/>
            <person name="Yoshinaga Y."/>
            <person name="Schmutz J."/>
            <person name="Saski C."/>
            <person name="Vermerris W."/>
            <person name="Kresovich S."/>
        </authorList>
    </citation>
    <scope>NUCLEOTIDE SEQUENCE</scope>
</reference>
<dbReference type="Pfam" id="PF00450">
    <property type="entry name" value="Peptidase_S10"/>
    <property type="match status" value="1"/>
</dbReference>
<dbReference type="PROSITE" id="PS00131">
    <property type="entry name" value="CARBOXYPEPT_SER_SER"/>
    <property type="match status" value="1"/>
</dbReference>
<evidence type="ECO:0000256" key="1">
    <source>
        <dbReference type="ARBA" id="ARBA00009431"/>
    </source>
</evidence>
<evidence type="ECO:0000313" key="3">
    <source>
        <dbReference type="EMBL" id="KAG0524877.1"/>
    </source>
</evidence>
<dbReference type="PRINTS" id="PR00724">
    <property type="entry name" value="CRBOXYPTASEC"/>
</dbReference>
<keyword evidence="2" id="KW-0121">Carboxypeptidase</keyword>
<keyword evidence="2" id="KW-0732">Signal</keyword>
<dbReference type="InterPro" id="IPR001563">
    <property type="entry name" value="Peptidase_S10"/>
</dbReference>
<feature type="chain" id="PRO_5038168686" description="Carboxypeptidase" evidence="2">
    <location>
        <begin position="36"/>
        <end position="487"/>
    </location>
</feature>
<feature type="signal peptide" evidence="2">
    <location>
        <begin position="1"/>
        <end position="35"/>
    </location>
</feature>
<dbReference type="EC" id="3.4.16.-" evidence="2"/>
<dbReference type="PANTHER" id="PTHR11802">
    <property type="entry name" value="SERINE PROTEASE FAMILY S10 SERINE CARBOXYPEPTIDASE"/>
    <property type="match status" value="1"/>
</dbReference>
<comment type="caution">
    <text evidence="3">The sequence shown here is derived from an EMBL/GenBank/DDBJ whole genome shotgun (WGS) entry which is preliminary data.</text>
</comment>
<protein>
    <recommendedName>
        <fullName evidence="2">Carboxypeptidase</fullName>
        <ecNumber evidence="2">3.4.16.-</ecNumber>
    </recommendedName>
</protein>
<dbReference type="OMA" id="YVRSHEN"/>
<proteinExistence type="inferred from homology"/>
<dbReference type="SUPFAM" id="SSF53474">
    <property type="entry name" value="alpha/beta-Hydrolases"/>
    <property type="match status" value="1"/>
</dbReference>
<evidence type="ECO:0000313" key="4">
    <source>
        <dbReference type="Proteomes" id="UP000807115"/>
    </source>
</evidence>
<gene>
    <name evidence="3" type="ORF">BDA96_06G005900</name>
</gene>
<reference evidence="3" key="2">
    <citation type="submission" date="2020-10" db="EMBL/GenBank/DDBJ databases">
        <authorList>
            <person name="Cooper E.A."/>
            <person name="Brenton Z.W."/>
            <person name="Flinn B.S."/>
            <person name="Jenkins J."/>
            <person name="Shu S."/>
            <person name="Flowers D."/>
            <person name="Luo F."/>
            <person name="Wang Y."/>
            <person name="Xia P."/>
            <person name="Barry K."/>
            <person name="Daum C."/>
            <person name="Lipzen A."/>
            <person name="Yoshinaga Y."/>
            <person name="Schmutz J."/>
            <person name="Saski C."/>
            <person name="Vermerris W."/>
            <person name="Kresovich S."/>
        </authorList>
    </citation>
    <scope>NUCLEOTIDE SEQUENCE</scope>
</reference>
<name>A0A921UAJ1_SORBI</name>
<accession>A0A921UAJ1</accession>
<dbReference type="OrthoDB" id="664755at2759"/>
<organism evidence="3 4">
    <name type="scientific">Sorghum bicolor</name>
    <name type="common">Sorghum</name>
    <name type="synonym">Sorghum vulgare</name>
    <dbReference type="NCBI Taxonomy" id="4558"/>
    <lineage>
        <taxon>Eukaryota</taxon>
        <taxon>Viridiplantae</taxon>
        <taxon>Streptophyta</taxon>
        <taxon>Embryophyta</taxon>
        <taxon>Tracheophyta</taxon>
        <taxon>Spermatophyta</taxon>
        <taxon>Magnoliopsida</taxon>
        <taxon>Liliopsida</taxon>
        <taxon>Poales</taxon>
        <taxon>Poaceae</taxon>
        <taxon>PACMAD clade</taxon>
        <taxon>Panicoideae</taxon>
        <taxon>Andropogonodae</taxon>
        <taxon>Andropogoneae</taxon>
        <taxon>Sorghinae</taxon>
        <taxon>Sorghum</taxon>
    </lineage>
</organism>
<dbReference type="Gramene" id="EES10361">
    <property type="protein sequence ID" value="EES10361"/>
    <property type="gene ID" value="SORBI_3006G005900"/>
</dbReference>
<comment type="similarity">
    <text evidence="1 2">Belongs to the peptidase S10 family.</text>
</comment>
<evidence type="ECO:0000256" key="2">
    <source>
        <dbReference type="RuleBase" id="RU361156"/>
    </source>
</evidence>
<dbReference type="GO" id="GO:0004185">
    <property type="term" value="F:serine-type carboxypeptidase activity"/>
    <property type="evidence" value="ECO:0007669"/>
    <property type="project" value="UniProtKB-UniRule"/>
</dbReference>
<keyword evidence="2" id="KW-0378">Hydrolase</keyword>
<dbReference type="InterPro" id="IPR018202">
    <property type="entry name" value="Ser_caboxypep_ser_AS"/>
</dbReference>
<dbReference type="InterPro" id="IPR029058">
    <property type="entry name" value="AB_hydrolase_fold"/>
</dbReference>
<dbReference type="PANTHER" id="PTHR11802:SF314">
    <property type="entry name" value="CARBOXYPEPTIDASE"/>
    <property type="match status" value="1"/>
</dbReference>
<dbReference type="GO" id="GO:0006508">
    <property type="term" value="P:proteolysis"/>
    <property type="evidence" value="ECO:0007669"/>
    <property type="project" value="UniProtKB-KW"/>
</dbReference>
<dbReference type="EMBL" id="CM027685">
    <property type="protein sequence ID" value="KAG0524877.1"/>
    <property type="molecule type" value="Genomic_DNA"/>
</dbReference>
<dbReference type="Gene3D" id="3.40.50.1820">
    <property type="entry name" value="alpha/beta hydrolase"/>
    <property type="match status" value="1"/>
</dbReference>
<dbReference type="Proteomes" id="UP000807115">
    <property type="component" value="Chromosome 6"/>
</dbReference>
<sequence length="487" mass="53280">MAGRPSWSVRCSSLVSMEIRPVCLLLLLLLPGASAGEPTSKETPDGSQKWGYVVPRHEVNMFYWWFRSPQRPSASASASASGSATSKPWPTVLWLQGGPGGSGSGRGNFLEIGPLDINLKRRKFTWLRVADLIFVDSPVDVGFSYTDNPRALAKTDAQVAADLFGVIKMLLKELASLPNSPLYLVGESYGGKTAAMVGVLLARAIQDRTIDITLGGVGIGDGWISPGDFSSSYGPLLYSVSRLNDNAVADVNKMGVMVNEQMAAGQFAKAQQTWTDQLDLIDSQSDGVNQDNFLLDVGMNPVLESSLCLTGSQLMYHGSLKSNTTALVSIDIDEFMNKRIKPTLQIIPKSKVWEEATLAVYEQLKNDFMRPAIDEVDELLARGVNVTIYQGQLDVIVPAVGAEAWVKKLKWDGINHFLSLRRSPLHYCDTAAKYCSQQIRAYVRSHENLAFYWVLGAGHMVPVDQPYPAFRTIASITDSSGDIDDVY</sequence>